<feature type="region of interest" description="Disordered" evidence="1">
    <location>
        <begin position="50"/>
        <end position="69"/>
    </location>
</feature>
<keyword evidence="4" id="KW-1185">Reference proteome</keyword>
<sequence>MRSAAVDVVTMDGLGLIGTLGFVVPAALLVGLVLGAVVRDRRLHAREERLAQDVAADEPTGTTGAPRAD</sequence>
<reference evidence="4" key="1">
    <citation type="submission" date="2016-10" db="EMBL/GenBank/DDBJ databases">
        <authorList>
            <person name="Varghese N."/>
            <person name="Submissions S."/>
        </authorList>
    </citation>
    <scope>NUCLEOTIDE SEQUENCE [LARGE SCALE GENOMIC DNA]</scope>
    <source>
        <strain evidence="4">DSM 45422</strain>
    </source>
</reference>
<protein>
    <submittedName>
        <fullName evidence="3">Uncharacterized protein</fullName>
    </submittedName>
</protein>
<evidence type="ECO:0000256" key="2">
    <source>
        <dbReference type="SAM" id="Phobius"/>
    </source>
</evidence>
<proteinExistence type="predicted"/>
<name>A0A1H3LGJ0_9ACTN</name>
<keyword evidence="2" id="KW-1133">Transmembrane helix</keyword>
<dbReference type="AlphaFoldDB" id="A0A1H3LGJ0"/>
<dbReference type="RefSeq" id="WP_091158628.1">
    <property type="nucleotide sequence ID" value="NZ_FNOT01000009.1"/>
</dbReference>
<keyword evidence="2" id="KW-0812">Transmembrane</keyword>
<dbReference type="STRING" id="1137993.SAMN05660209_03343"/>
<evidence type="ECO:0000313" key="3">
    <source>
        <dbReference type="EMBL" id="SDY63647.1"/>
    </source>
</evidence>
<keyword evidence="2" id="KW-0472">Membrane</keyword>
<evidence type="ECO:0000256" key="1">
    <source>
        <dbReference type="SAM" id="MobiDB-lite"/>
    </source>
</evidence>
<evidence type="ECO:0000313" key="4">
    <source>
        <dbReference type="Proteomes" id="UP000198921"/>
    </source>
</evidence>
<organism evidence="3 4">
    <name type="scientific">Geodermatophilus africanus</name>
    <dbReference type="NCBI Taxonomy" id="1137993"/>
    <lineage>
        <taxon>Bacteria</taxon>
        <taxon>Bacillati</taxon>
        <taxon>Actinomycetota</taxon>
        <taxon>Actinomycetes</taxon>
        <taxon>Geodermatophilales</taxon>
        <taxon>Geodermatophilaceae</taxon>
        <taxon>Geodermatophilus</taxon>
    </lineage>
</organism>
<dbReference type="EMBL" id="FNOT01000009">
    <property type="protein sequence ID" value="SDY63647.1"/>
    <property type="molecule type" value="Genomic_DNA"/>
</dbReference>
<dbReference type="Proteomes" id="UP000198921">
    <property type="component" value="Unassembled WGS sequence"/>
</dbReference>
<accession>A0A1H3LGJ0</accession>
<feature type="transmembrane region" description="Helical" evidence="2">
    <location>
        <begin position="16"/>
        <end position="38"/>
    </location>
</feature>
<gene>
    <name evidence="3" type="ORF">SAMN05660209_03343</name>
</gene>